<evidence type="ECO:0000256" key="6">
    <source>
        <dbReference type="ARBA" id="ARBA00023136"/>
    </source>
</evidence>
<dbReference type="PROSITE" id="PS50942">
    <property type="entry name" value="ENTH"/>
    <property type="match status" value="1"/>
</dbReference>
<evidence type="ECO:0000256" key="9">
    <source>
        <dbReference type="SAM" id="MobiDB-lite"/>
    </source>
</evidence>
<evidence type="ECO:0000256" key="4">
    <source>
        <dbReference type="ARBA" id="ARBA00022583"/>
    </source>
</evidence>
<accession>A0AAE1Y4J2</accession>
<dbReference type="AlphaFoldDB" id="A0AAE1Y4J2"/>
<dbReference type="Gene3D" id="1.25.40.90">
    <property type="match status" value="1"/>
</dbReference>
<dbReference type="CDD" id="cd16987">
    <property type="entry name" value="ANTH_N_AP180_plant"/>
    <property type="match status" value="1"/>
</dbReference>
<dbReference type="GO" id="GO:0005545">
    <property type="term" value="F:1-phosphatidylinositol binding"/>
    <property type="evidence" value="ECO:0007669"/>
    <property type="project" value="InterPro"/>
</dbReference>
<dbReference type="InterPro" id="IPR008942">
    <property type="entry name" value="ENTH_VHS"/>
</dbReference>
<feature type="compositionally biased region" description="Basic and acidic residues" evidence="9">
    <location>
        <begin position="360"/>
        <end position="369"/>
    </location>
</feature>
<keyword evidence="8" id="KW-0968">Cytoplasmic vesicle</keyword>
<comment type="subcellular location">
    <subcellularLocation>
        <location evidence="1">Cytoplasmic vesicle</location>
        <location evidence="1">Clathrin-coated vesicle</location>
    </subcellularLocation>
    <subcellularLocation>
        <location evidence="2">Golgi apparatus</location>
    </subcellularLocation>
    <subcellularLocation>
        <location evidence="3">Membrane</location>
        <location evidence="3">Clathrin-coated pit</location>
    </subcellularLocation>
</comment>
<evidence type="ECO:0000256" key="2">
    <source>
        <dbReference type="ARBA" id="ARBA00004555"/>
    </source>
</evidence>
<dbReference type="PANTHER" id="PTHR22951:SF19">
    <property type="entry name" value="OS08G0467300 PROTEIN"/>
    <property type="match status" value="1"/>
</dbReference>
<feature type="region of interest" description="Disordered" evidence="9">
    <location>
        <begin position="1"/>
        <end position="49"/>
    </location>
</feature>
<dbReference type="Proteomes" id="UP001293254">
    <property type="component" value="Unassembled WGS sequence"/>
</dbReference>
<dbReference type="GO" id="GO:0072583">
    <property type="term" value="P:clathrin-dependent endocytosis"/>
    <property type="evidence" value="ECO:0007669"/>
    <property type="project" value="InterPro"/>
</dbReference>
<dbReference type="SUPFAM" id="SSF89009">
    <property type="entry name" value="GAT-like domain"/>
    <property type="match status" value="1"/>
</dbReference>
<proteinExistence type="predicted"/>
<dbReference type="InterPro" id="IPR014712">
    <property type="entry name" value="ANTH_dom_sf"/>
</dbReference>
<keyword evidence="12" id="KW-1185">Reference proteome</keyword>
<dbReference type="InterPro" id="IPR011417">
    <property type="entry name" value="ANTH_dom"/>
</dbReference>
<evidence type="ECO:0000313" key="11">
    <source>
        <dbReference type="EMBL" id="KAK4423337.1"/>
    </source>
</evidence>
<dbReference type="Pfam" id="PF07651">
    <property type="entry name" value="ANTH"/>
    <property type="match status" value="1"/>
</dbReference>
<dbReference type="SUPFAM" id="SSF48464">
    <property type="entry name" value="ENTH/VHS domain"/>
    <property type="match status" value="1"/>
</dbReference>
<feature type="region of interest" description="Disordered" evidence="9">
    <location>
        <begin position="345"/>
        <end position="369"/>
    </location>
</feature>
<feature type="compositionally biased region" description="Low complexity" evidence="9">
    <location>
        <begin position="7"/>
        <end position="28"/>
    </location>
</feature>
<keyword evidence="7" id="KW-0168">Coated pit</keyword>
<dbReference type="EMBL" id="JACGWO010000007">
    <property type="protein sequence ID" value="KAK4423337.1"/>
    <property type="molecule type" value="Genomic_DNA"/>
</dbReference>
<name>A0AAE1Y4J2_9LAMI</name>
<keyword evidence="6" id="KW-0472">Membrane</keyword>
<dbReference type="GO" id="GO:0000149">
    <property type="term" value="F:SNARE binding"/>
    <property type="evidence" value="ECO:0007669"/>
    <property type="project" value="TreeGrafter"/>
</dbReference>
<dbReference type="GO" id="GO:0005905">
    <property type="term" value="C:clathrin-coated pit"/>
    <property type="evidence" value="ECO:0007669"/>
    <property type="project" value="UniProtKB-SubCell"/>
</dbReference>
<organism evidence="11 12">
    <name type="scientific">Sesamum alatum</name>
    <dbReference type="NCBI Taxonomy" id="300844"/>
    <lineage>
        <taxon>Eukaryota</taxon>
        <taxon>Viridiplantae</taxon>
        <taxon>Streptophyta</taxon>
        <taxon>Embryophyta</taxon>
        <taxon>Tracheophyta</taxon>
        <taxon>Spermatophyta</taxon>
        <taxon>Magnoliopsida</taxon>
        <taxon>eudicotyledons</taxon>
        <taxon>Gunneridae</taxon>
        <taxon>Pentapetalae</taxon>
        <taxon>asterids</taxon>
        <taxon>lamiids</taxon>
        <taxon>Lamiales</taxon>
        <taxon>Pedaliaceae</taxon>
        <taxon>Sesamum</taxon>
    </lineage>
</organism>
<sequence>MYYSSFPHSPITITSTPQPPNSSTNSNNNHDHDQNARSGPPGPGPPRAMRLWKRASGVLKDQNSIWQAKLSRRTPLRHPDIEKAVIRATAHYHLSFDRRNIDRVCEWIRISPCNLRPVLWSLSNRMHKTRNWVVALKGLYLMHNITNSRLHCVRHVGRLPFDLSSFSDGQARQAKMWPFNAFIRAYYAFLDQKSAVLCQQAEEKSADGEGFSIRHELTHLLRLQSLIDLLMQIRPQATATFVPLVLDVMDGLIIEIYDLYSKICRGIAIVLLNIYSGGKAEASMALTVVQKAIQHGDDLSYYFEFCQKIGVVYASQFPVIDRIPEEGINELKEIIRSFSEGSNLEESKQDECGKLGSVGGDHEGDDQKKHANSEAEGYYFYGDDQFRTIITDKWESFDDDFMYKNPFESPFLTYVQGSKHQEVPDMITFL</sequence>
<evidence type="ECO:0000256" key="7">
    <source>
        <dbReference type="ARBA" id="ARBA00023176"/>
    </source>
</evidence>
<dbReference type="InterPro" id="IPR013809">
    <property type="entry name" value="ENTH"/>
</dbReference>
<keyword evidence="5" id="KW-0333">Golgi apparatus</keyword>
<dbReference type="GO" id="GO:0030136">
    <property type="term" value="C:clathrin-coated vesicle"/>
    <property type="evidence" value="ECO:0007669"/>
    <property type="project" value="UniProtKB-SubCell"/>
</dbReference>
<evidence type="ECO:0000256" key="3">
    <source>
        <dbReference type="ARBA" id="ARBA00004600"/>
    </source>
</evidence>
<evidence type="ECO:0000256" key="1">
    <source>
        <dbReference type="ARBA" id="ARBA00004132"/>
    </source>
</evidence>
<dbReference type="GO" id="GO:0032050">
    <property type="term" value="F:clathrin heavy chain binding"/>
    <property type="evidence" value="ECO:0007669"/>
    <property type="project" value="TreeGrafter"/>
</dbReference>
<dbReference type="PANTHER" id="PTHR22951">
    <property type="entry name" value="CLATHRIN ASSEMBLY PROTEIN"/>
    <property type="match status" value="1"/>
</dbReference>
<gene>
    <name evidence="11" type="ORF">Salat_1916500</name>
</gene>
<dbReference type="GO" id="GO:0005546">
    <property type="term" value="F:phosphatidylinositol-4,5-bisphosphate binding"/>
    <property type="evidence" value="ECO:0007669"/>
    <property type="project" value="TreeGrafter"/>
</dbReference>
<evidence type="ECO:0000259" key="10">
    <source>
        <dbReference type="PROSITE" id="PS50942"/>
    </source>
</evidence>
<dbReference type="GO" id="GO:0048268">
    <property type="term" value="P:clathrin coat assembly"/>
    <property type="evidence" value="ECO:0007669"/>
    <property type="project" value="InterPro"/>
</dbReference>
<dbReference type="InterPro" id="IPR045192">
    <property type="entry name" value="AP180-like"/>
</dbReference>
<evidence type="ECO:0000313" key="12">
    <source>
        <dbReference type="Proteomes" id="UP001293254"/>
    </source>
</evidence>
<feature type="domain" description="ENTH" evidence="10">
    <location>
        <begin position="73"/>
        <end position="204"/>
    </location>
</feature>
<keyword evidence="4" id="KW-0254">Endocytosis</keyword>
<reference evidence="11" key="2">
    <citation type="journal article" date="2024" name="Plant">
        <title>Genomic evolution and insights into agronomic trait innovations of Sesamum species.</title>
        <authorList>
            <person name="Miao H."/>
            <person name="Wang L."/>
            <person name="Qu L."/>
            <person name="Liu H."/>
            <person name="Sun Y."/>
            <person name="Le M."/>
            <person name="Wang Q."/>
            <person name="Wei S."/>
            <person name="Zheng Y."/>
            <person name="Lin W."/>
            <person name="Duan Y."/>
            <person name="Cao H."/>
            <person name="Xiong S."/>
            <person name="Wang X."/>
            <person name="Wei L."/>
            <person name="Li C."/>
            <person name="Ma Q."/>
            <person name="Ju M."/>
            <person name="Zhao R."/>
            <person name="Li G."/>
            <person name="Mu C."/>
            <person name="Tian Q."/>
            <person name="Mei H."/>
            <person name="Zhang T."/>
            <person name="Gao T."/>
            <person name="Zhang H."/>
        </authorList>
    </citation>
    <scope>NUCLEOTIDE SEQUENCE</scope>
    <source>
        <strain evidence="11">3651</strain>
    </source>
</reference>
<evidence type="ECO:0000256" key="5">
    <source>
        <dbReference type="ARBA" id="ARBA00023034"/>
    </source>
</evidence>
<evidence type="ECO:0000256" key="8">
    <source>
        <dbReference type="ARBA" id="ARBA00023329"/>
    </source>
</evidence>
<comment type="caution">
    <text evidence="11">The sequence shown here is derived from an EMBL/GenBank/DDBJ whole genome shotgun (WGS) entry which is preliminary data.</text>
</comment>
<dbReference type="GO" id="GO:0006900">
    <property type="term" value="P:vesicle budding from membrane"/>
    <property type="evidence" value="ECO:0007669"/>
    <property type="project" value="TreeGrafter"/>
</dbReference>
<reference evidence="11" key="1">
    <citation type="submission" date="2020-06" db="EMBL/GenBank/DDBJ databases">
        <authorList>
            <person name="Li T."/>
            <person name="Hu X."/>
            <person name="Zhang T."/>
            <person name="Song X."/>
            <person name="Zhang H."/>
            <person name="Dai N."/>
            <person name="Sheng W."/>
            <person name="Hou X."/>
            <person name="Wei L."/>
        </authorList>
    </citation>
    <scope>NUCLEOTIDE SEQUENCE</scope>
    <source>
        <strain evidence="11">3651</strain>
        <tissue evidence="11">Leaf</tissue>
    </source>
</reference>
<dbReference type="Gene3D" id="1.20.58.150">
    <property type="entry name" value="ANTH domain"/>
    <property type="match status" value="1"/>
</dbReference>
<protein>
    <submittedName>
        <fullName evidence="11">Clathrin assembly protein</fullName>
    </submittedName>
</protein>
<dbReference type="GO" id="GO:0005794">
    <property type="term" value="C:Golgi apparatus"/>
    <property type="evidence" value="ECO:0007669"/>
    <property type="project" value="UniProtKB-SubCell"/>
</dbReference>
<dbReference type="InterPro" id="IPR048050">
    <property type="entry name" value="ANTH_N_plant"/>
</dbReference>